<gene>
    <name evidence="11" type="ORF">B0H63DRAFT_7539</name>
</gene>
<keyword evidence="5" id="KW-0949">S-adenosyl-L-methionine</keyword>
<dbReference type="Proteomes" id="UP001285441">
    <property type="component" value="Unassembled WGS sequence"/>
</dbReference>
<evidence type="ECO:0000256" key="1">
    <source>
        <dbReference type="ARBA" id="ARBA00008569"/>
    </source>
</evidence>
<dbReference type="PANTHER" id="PTHR48418:SF1">
    <property type="entry name" value="TRNA WYBUTOSINE-SYNTHESIZING PROTEIN 3"/>
    <property type="match status" value="1"/>
</dbReference>
<dbReference type="InterPro" id="IPR003827">
    <property type="entry name" value="tRNA_yW-synthesising"/>
</dbReference>
<dbReference type="Pfam" id="PF02676">
    <property type="entry name" value="TYW3"/>
    <property type="match status" value="1"/>
</dbReference>
<dbReference type="SUPFAM" id="SSF111278">
    <property type="entry name" value="SSo0622-like"/>
    <property type="match status" value="1"/>
</dbReference>
<evidence type="ECO:0000256" key="4">
    <source>
        <dbReference type="ARBA" id="ARBA00022679"/>
    </source>
</evidence>
<sequence length="356" mass="38672">MVVVTSLPSPRDSFIRRKTRILSQLAVPEEEYTDASPKGSIDAGIRSLIDEINAQPGLVTTSSCAGRASVYLEGRKKKQAASWSPGNSAAATADDEVGEERIMSPAVASSSGGGKGGGEWLFVSHDPFLSSSAAAKNDDDKEKYYYESLLLGLGSGERDAASSASPSTTAAAEAASVQHEDVRLIHFKFEPMILHILTASHEHAQLVIQAGIEAGFRETGAVSLLGRGEEEGWPTPIVAVRCMGLSFESLIGVVEADDDQRRAIVTPSYLNMLVQIADERFVENQKRIARFQAALQTAFAPPVSKEHNGWEDGQARRERKREEGLRRREQLKGEESGRKKTVLDLKDLILQEPDVL</sequence>
<dbReference type="AlphaFoldDB" id="A0AAE0P3Z1"/>
<name>A0AAE0P3Z1_9PEZI</name>
<evidence type="ECO:0000313" key="11">
    <source>
        <dbReference type="EMBL" id="KAK3393033.1"/>
    </source>
</evidence>
<evidence type="ECO:0000259" key="10">
    <source>
        <dbReference type="Pfam" id="PF02676"/>
    </source>
</evidence>
<feature type="domain" description="tRNA wybutosine-synthesizing protein" evidence="10">
    <location>
        <begin position="17"/>
        <end position="296"/>
    </location>
</feature>
<evidence type="ECO:0000256" key="2">
    <source>
        <dbReference type="ARBA" id="ARBA00012750"/>
    </source>
</evidence>
<keyword evidence="4" id="KW-0808">Transferase</keyword>
<keyword evidence="12" id="KW-1185">Reference proteome</keyword>
<accession>A0AAE0P3Z1</accession>
<feature type="region of interest" description="Disordered" evidence="9">
    <location>
        <begin position="302"/>
        <end position="338"/>
    </location>
</feature>
<protein>
    <recommendedName>
        <fullName evidence="2">tRNA(Phe) 7-[(3-amino-3-carboxypropyl)-4-demethylwyosine(37)-N(4)]-methyltransferase</fullName>
        <ecNumber evidence="2">2.1.1.282</ecNumber>
    </recommendedName>
    <alternativeName>
        <fullName evidence="7">tRNA(Phe) 7-((3-amino-3-carboxypropyl)-4-demethylwyosine(37)-N(4))-methyltransferase</fullName>
    </alternativeName>
</protein>
<evidence type="ECO:0000256" key="3">
    <source>
        <dbReference type="ARBA" id="ARBA00022603"/>
    </source>
</evidence>
<comment type="similarity">
    <text evidence="1">Belongs to the TYW3 family.</text>
</comment>
<evidence type="ECO:0000256" key="7">
    <source>
        <dbReference type="ARBA" id="ARBA00030554"/>
    </source>
</evidence>
<feature type="compositionally biased region" description="Basic and acidic residues" evidence="9">
    <location>
        <begin position="304"/>
        <end position="338"/>
    </location>
</feature>
<keyword evidence="3 11" id="KW-0489">Methyltransferase</keyword>
<dbReference type="EC" id="2.1.1.282" evidence="2"/>
<evidence type="ECO:0000256" key="8">
    <source>
        <dbReference type="ARBA" id="ARBA00049202"/>
    </source>
</evidence>
<dbReference type="Gene3D" id="3.30.1960.10">
    <property type="entry name" value="tRNA wybutosine-synthesizing-like"/>
    <property type="match status" value="1"/>
</dbReference>
<dbReference type="GO" id="GO:0008168">
    <property type="term" value="F:methyltransferase activity"/>
    <property type="evidence" value="ECO:0007669"/>
    <property type="project" value="UniProtKB-KW"/>
</dbReference>
<dbReference type="PANTHER" id="PTHR48418">
    <property type="entry name" value="TRNA WYBUTOSINE-SYNTHESIZING PROTEIN 3"/>
    <property type="match status" value="1"/>
</dbReference>
<keyword evidence="6" id="KW-0819">tRNA processing</keyword>
<dbReference type="GO" id="GO:0008033">
    <property type="term" value="P:tRNA processing"/>
    <property type="evidence" value="ECO:0007669"/>
    <property type="project" value="UniProtKB-KW"/>
</dbReference>
<dbReference type="EMBL" id="JAULSW010000001">
    <property type="protein sequence ID" value="KAK3393033.1"/>
    <property type="molecule type" value="Genomic_DNA"/>
</dbReference>
<organism evidence="11 12">
    <name type="scientific">Podospora didyma</name>
    <dbReference type="NCBI Taxonomy" id="330526"/>
    <lineage>
        <taxon>Eukaryota</taxon>
        <taxon>Fungi</taxon>
        <taxon>Dikarya</taxon>
        <taxon>Ascomycota</taxon>
        <taxon>Pezizomycotina</taxon>
        <taxon>Sordariomycetes</taxon>
        <taxon>Sordariomycetidae</taxon>
        <taxon>Sordariales</taxon>
        <taxon>Podosporaceae</taxon>
        <taxon>Podospora</taxon>
    </lineage>
</organism>
<comment type="catalytic activity">
    <reaction evidence="8">
        <text>4-demethyl-7-[(3S)-3-amino-3-carboxypropyl]wyosine(37) in tRNA(Phe) + S-adenosyl-L-methionine = 7-[(3S)-3-amino-3-carboxypropyl]wyosine(37) in tRNA(Phe) + S-adenosyl-L-homocysteine + H(+)</text>
        <dbReference type="Rhea" id="RHEA:36635"/>
        <dbReference type="Rhea" id="RHEA-COMP:10378"/>
        <dbReference type="Rhea" id="RHEA-COMP:10379"/>
        <dbReference type="ChEBI" id="CHEBI:15378"/>
        <dbReference type="ChEBI" id="CHEBI:57856"/>
        <dbReference type="ChEBI" id="CHEBI:59789"/>
        <dbReference type="ChEBI" id="CHEBI:73543"/>
        <dbReference type="ChEBI" id="CHEBI:73550"/>
        <dbReference type="EC" id="2.1.1.282"/>
    </reaction>
</comment>
<evidence type="ECO:0000256" key="6">
    <source>
        <dbReference type="ARBA" id="ARBA00022694"/>
    </source>
</evidence>
<evidence type="ECO:0000313" key="12">
    <source>
        <dbReference type="Proteomes" id="UP001285441"/>
    </source>
</evidence>
<reference evidence="11" key="2">
    <citation type="submission" date="2023-06" db="EMBL/GenBank/DDBJ databases">
        <authorList>
            <consortium name="Lawrence Berkeley National Laboratory"/>
            <person name="Haridas S."/>
            <person name="Hensen N."/>
            <person name="Bonometti L."/>
            <person name="Westerberg I."/>
            <person name="Brannstrom I.O."/>
            <person name="Guillou S."/>
            <person name="Cros-Aarteil S."/>
            <person name="Calhoun S."/>
            <person name="Kuo A."/>
            <person name="Mondo S."/>
            <person name="Pangilinan J."/>
            <person name="Riley R."/>
            <person name="LaButti K."/>
            <person name="Andreopoulos B."/>
            <person name="Lipzen A."/>
            <person name="Chen C."/>
            <person name="Yanf M."/>
            <person name="Daum C."/>
            <person name="Ng V."/>
            <person name="Clum A."/>
            <person name="Steindorff A."/>
            <person name="Ohm R."/>
            <person name="Martin F."/>
            <person name="Silar P."/>
            <person name="Natvig D."/>
            <person name="Lalanne C."/>
            <person name="Gautier V."/>
            <person name="Ament-velasquez S.L."/>
            <person name="Kruys A."/>
            <person name="Hutchinson M.I."/>
            <person name="Powell A.J."/>
            <person name="Barry K."/>
            <person name="Miller A.N."/>
            <person name="Grigoriev I.V."/>
            <person name="Debuchy R."/>
            <person name="Gladieux P."/>
            <person name="Thoren M.H."/>
            <person name="Johannesson H."/>
        </authorList>
    </citation>
    <scope>NUCLEOTIDE SEQUENCE</scope>
    <source>
        <strain evidence="11">CBS 232.78</strain>
    </source>
</reference>
<proteinExistence type="inferred from homology"/>
<reference evidence="11" key="1">
    <citation type="journal article" date="2023" name="Mol. Phylogenet. Evol.">
        <title>Genome-scale phylogeny and comparative genomics of the fungal order Sordariales.</title>
        <authorList>
            <person name="Hensen N."/>
            <person name="Bonometti L."/>
            <person name="Westerberg I."/>
            <person name="Brannstrom I.O."/>
            <person name="Guillou S."/>
            <person name="Cros-Aarteil S."/>
            <person name="Calhoun S."/>
            <person name="Haridas S."/>
            <person name="Kuo A."/>
            <person name="Mondo S."/>
            <person name="Pangilinan J."/>
            <person name="Riley R."/>
            <person name="LaButti K."/>
            <person name="Andreopoulos B."/>
            <person name="Lipzen A."/>
            <person name="Chen C."/>
            <person name="Yan M."/>
            <person name="Daum C."/>
            <person name="Ng V."/>
            <person name="Clum A."/>
            <person name="Steindorff A."/>
            <person name="Ohm R.A."/>
            <person name="Martin F."/>
            <person name="Silar P."/>
            <person name="Natvig D.O."/>
            <person name="Lalanne C."/>
            <person name="Gautier V."/>
            <person name="Ament-Velasquez S.L."/>
            <person name="Kruys A."/>
            <person name="Hutchinson M.I."/>
            <person name="Powell A.J."/>
            <person name="Barry K."/>
            <person name="Miller A.N."/>
            <person name="Grigoriev I.V."/>
            <person name="Debuchy R."/>
            <person name="Gladieux P."/>
            <person name="Hiltunen Thoren M."/>
            <person name="Johannesson H."/>
        </authorList>
    </citation>
    <scope>NUCLEOTIDE SEQUENCE</scope>
    <source>
        <strain evidence="11">CBS 232.78</strain>
    </source>
</reference>
<comment type="caution">
    <text evidence="11">The sequence shown here is derived from an EMBL/GenBank/DDBJ whole genome shotgun (WGS) entry which is preliminary data.</text>
</comment>
<dbReference type="GO" id="GO:0032259">
    <property type="term" value="P:methylation"/>
    <property type="evidence" value="ECO:0007669"/>
    <property type="project" value="UniProtKB-KW"/>
</dbReference>
<dbReference type="InterPro" id="IPR036602">
    <property type="entry name" value="tRNA_yW-synthesising-like_sf"/>
</dbReference>
<evidence type="ECO:0000256" key="5">
    <source>
        <dbReference type="ARBA" id="ARBA00022691"/>
    </source>
</evidence>
<evidence type="ECO:0000256" key="9">
    <source>
        <dbReference type="SAM" id="MobiDB-lite"/>
    </source>
</evidence>